<sequence>MHLTFITAAILQVEPDAEVVGDRKNDYPIKVTVKKGDAVVWSGCQKQLFGKNGRPAQKDIVAALKNIYETYLLRINIYYNNPVINS</sequence>
<comment type="caution">
    <text evidence="1">The sequence shown here is derived from an EMBL/GenBank/DDBJ whole genome shotgun (WGS) entry which is preliminary data.</text>
</comment>
<evidence type="ECO:0000313" key="1">
    <source>
        <dbReference type="EMBL" id="KAK3288029.1"/>
    </source>
</evidence>
<dbReference type="AlphaFoldDB" id="A0AAE0H1B0"/>
<keyword evidence="2" id="KW-1185">Reference proteome</keyword>
<protein>
    <submittedName>
        <fullName evidence="1">Uncharacterized protein</fullName>
    </submittedName>
</protein>
<dbReference type="Proteomes" id="UP001190700">
    <property type="component" value="Unassembled WGS sequence"/>
</dbReference>
<gene>
    <name evidence="1" type="ORF">CYMTET_4485</name>
</gene>
<accession>A0AAE0H1B0</accession>
<organism evidence="1 2">
    <name type="scientific">Cymbomonas tetramitiformis</name>
    <dbReference type="NCBI Taxonomy" id="36881"/>
    <lineage>
        <taxon>Eukaryota</taxon>
        <taxon>Viridiplantae</taxon>
        <taxon>Chlorophyta</taxon>
        <taxon>Pyramimonadophyceae</taxon>
        <taxon>Pyramimonadales</taxon>
        <taxon>Pyramimonadaceae</taxon>
        <taxon>Cymbomonas</taxon>
    </lineage>
</organism>
<proteinExistence type="predicted"/>
<reference evidence="1 2" key="1">
    <citation type="journal article" date="2015" name="Genome Biol. Evol.">
        <title>Comparative Genomics of a Bacterivorous Green Alga Reveals Evolutionary Causalities and Consequences of Phago-Mixotrophic Mode of Nutrition.</title>
        <authorList>
            <person name="Burns J.A."/>
            <person name="Paasch A."/>
            <person name="Narechania A."/>
            <person name="Kim E."/>
        </authorList>
    </citation>
    <scope>NUCLEOTIDE SEQUENCE [LARGE SCALE GENOMIC DNA]</scope>
    <source>
        <strain evidence="1 2">PLY_AMNH</strain>
    </source>
</reference>
<evidence type="ECO:0000313" key="2">
    <source>
        <dbReference type="Proteomes" id="UP001190700"/>
    </source>
</evidence>
<dbReference type="EMBL" id="LGRX02000632">
    <property type="protein sequence ID" value="KAK3288029.1"/>
    <property type="molecule type" value="Genomic_DNA"/>
</dbReference>
<name>A0AAE0H1B0_9CHLO</name>